<evidence type="ECO:0000259" key="1">
    <source>
        <dbReference type="PROSITE" id="PS51502"/>
    </source>
</evidence>
<keyword evidence="3" id="KW-1185">Reference proteome</keyword>
<dbReference type="AlphaFoldDB" id="A0A5C7FYK1"/>
<gene>
    <name evidence="2" type="ORF">FUA23_04670</name>
</gene>
<dbReference type="RefSeq" id="WP_147929567.1">
    <property type="nucleotide sequence ID" value="NZ_VOXD01000005.1"/>
</dbReference>
<dbReference type="SMART" id="SM00886">
    <property type="entry name" value="Dabb"/>
    <property type="match status" value="1"/>
</dbReference>
<organism evidence="2 3">
    <name type="scientific">Neolewinella aurantiaca</name>
    <dbReference type="NCBI Taxonomy" id="2602767"/>
    <lineage>
        <taxon>Bacteria</taxon>
        <taxon>Pseudomonadati</taxon>
        <taxon>Bacteroidota</taxon>
        <taxon>Saprospiria</taxon>
        <taxon>Saprospirales</taxon>
        <taxon>Lewinellaceae</taxon>
        <taxon>Neolewinella</taxon>
    </lineage>
</organism>
<dbReference type="Proteomes" id="UP000321907">
    <property type="component" value="Unassembled WGS sequence"/>
</dbReference>
<dbReference type="OrthoDB" id="7189263at2"/>
<protein>
    <submittedName>
        <fullName evidence="2">Dabb family protein</fullName>
    </submittedName>
</protein>
<dbReference type="Pfam" id="PF07876">
    <property type="entry name" value="Dabb"/>
    <property type="match status" value="1"/>
</dbReference>
<dbReference type="EMBL" id="VOXD01000005">
    <property type="protein sequence ID" value="TXF90739.1"/>
    <property type="molecule type" value="Genomic_DNA"/>
</dbReference>
<dbReference type="InterPro" id="IPR011008">
    <property type="entry name" value="Dimeric_a/b-barrel"/>
</dbReference>
<dbReference type="Gene3D" id="3.30.70.100">
    <property type="match status" value="1"/>
</dbReference>
<evidence type="ECO:0000313" key="2">
    <source>
        <dbReference type="EMBL" id="TXF90739.1"/>
    </source>
</evidence>
<name>A0A5C7FYK1_9BACT</name>
<proteinExistence type="predicted"/>
<reference evidence="2 3" key="1">
    <citation type="submission" date="2019-08" db="EMBL/GenBank/DDBJ databases">
        <title>Lewinella sp. strain SSH13 Genome sequencing and assembly.</title>
        <authorList>
            <person name="Kim I."/>
        </authorList>
    </citation>
    <scope>NUCLEOTIDE SEQUENCE [LARGE SCALE GENOMIC DNA]</scope>
    <source>
        <strain evidence="2 3">SSH13</strain>
    </source>
</reference>
<sequence length="104" mass="11422">MTIGMLHTVYFWLTPGLSEAEKENFVAGAKALAEAPTVAACYVSAPAATPERDVTDHSFDYSLHLMFKDVADHDAYQIDPVHLKFVEEQAAKFAVVKVYDSSAL</sequence>
<comment type="caution">
    <text evidence="2">The sequence shown here is derived from an EMBL/GenBank/DDBJ whole genome shotgun (WGS) entry which is preliminary data.</text>
</comment>
<feature type="domain" description="Stress-response A/B barrel" evidence="1">
    <location>
        <begin position="5"/>
        <end position="101"/>
    </location>
</feature>
<dbReference type="InterPro" id="IPR013097">
    <property type="entry name" value="Dabb"/>
</dbReference>
<dbReference type="PROSITE" id="PS51502">
    <property type="entry name" value="S_R_A_B_BARREL"/>
    <property type="match status" value="1"/>
</dbReference>
<accession>A0A5C7FYK1</accession>
<dbReference type="SUPFAM" id="SSF54909">
    <property type="entry name" value="Dimeric alpha+beta barrel"/>
    <property type="match status" value="1"/>
</dbReference>
<evidence type="ECO:0000313" key="3">
    <source>
        <dbReference type="Proteomes" id="UP000321907"/>
    </source>
</evidence>